<evidence type="ECO:0000256" key="2">
    <source>
        <dbReference type="ARBA" id="ARBA00023235"/>
    </source>
</evidence>
<dbReference type="InterPro" id="IPR008928">
    <property type="entry name" value="6-hairpin_glycosidase_sf"/>
</dbReference>
<dbReference type="AlphaFoldDB" id="A0AA41YVJ3"/>
<keyword evidence="2" id="KW-0413">Isomerase</keyword>
<evidence type="ECO:0000256" key="1">
    <source>
        <dbReference type="ARBA" id="ARBA00008558"/>
    </source>
</evidence>
<dbReference type="InterPro" id="IPR010819">
    <property type="entry name" value="AGE/CE"/>
</dbReference>
<dbReference type="InterPro" id="IPR012341">
    <property type="entry name" value="6hp_glycosidase-like_sf"/>
</dbReference>
<dbReference type="SUPFAM" id="SSF48208">
    <property type="entry name" value="Six-hairpin glycosidases"/>
    <property type="match status" value="1"/>
</dbReference>
<dbReference type="Pfam" id="PF07221">
    <property type="entry name" value="GlcNAc_2-epim"/>
    <property type="match status" value="1"/>
</dbReference>
<reference evidence="3" key="1">
    <citation type="submission" date="2022-05" db="EMBL/GenBank/DDBJ databases">
        <authorList>
            <person name="Pankratov T."/>
        </authorList>
    </citation>
    <scope>NUCLEOTIDE SEQUENCE</scope>
    <source>
        <strain evidence="3">BP6-180914</strain>
    </source>
</reference>
<dbReference type="GO" id="GO:0005975">
    <property type="term" value="P:carbohydrate metabolic process"/>
    <property type="evidence" value="ECO:0007669"/>
    <property type="project" value="InterPro"/>
</dbReference>
<proteinExistence type="inferred from homology"/>
<sequence>MIIERVESWLLDTAFPFWSEQGLDRQGPGFVEHLTLAGVPADVTFKRVRVQARQVYCFCRAAELGWSGDGVDTARHGVELLIDKAWAGAERGWASTLTRAGEPLDTIPDLYDIAFVLFALGFWHRVTGDPRVSDLAGQTLDFLGRHMRHPSGEGYLHRAGGRAPFLQNPHMHLTEAMIVLRDTTGQARFADEAERLVDLCLTRFCDVEKGTLAETFDRHWSRHGLPHSVLLEPGHHYEWVWLLHSFMKPGEERSDVHRTMRRLFDFAVAHGQNPHTNLVVEAVRPDGTAIKRDQRLWPQAERLKAWLAMFERDGIDPRGAVAQGVEQLFTHYLATQPVGTWIECRDHDMKPKADKIPASSFYHIVLAFAEVLRFRHLFAPKPS</sequence>
<evidence type="ECO:0000313" key="3">
    <source>
        <dbReference type="EMBL" id="MCW6509389.1"/>
    </source>
</evidence>
<protein>
    <submittedName>
        <fullName evidence="3">AGE family epimerase/isomerase</fullName>
    </submittedName>
</protein>
<dbReference type="Proteomes" id="UP001165667">
    <property type="component" value="Unassembled WGS sequence"/>
</dbReference>
<gene>
    <name evidence="3" type="ORF">M8523_15305</name>
</gene>
<evidence type="ECO:0000313" key="4">
    <source>
        <dbReference type="Proteomes" id="UP001165667"/>
    </source>
</evidence>
<organism evidence="3 4">
    <name type="scientific">Lichenifustis flavocetrariae</name>
    <dbReference type="NCBI Taxonomy" id="2949735"/>
    <lineage>
        <taxon>Bacteria</taxon>
        <taxon>Pseudomonadati</taxon>
        <taxon>Pseudomonadota</taxon>
        <taxon>Alphaproteobacteria</taxon>
        <taxon>Hyphomicrobiales</taxon>
        <taxon>Lichenihabitantaceae</taxon>
        <taxon>Lichenifustis</taxon>
    </lineage>
</organism>
<comment type="caution">
    <text evidence="3">The sequence shown here is derived from an EMBL/GenBank/DDBJ whole genome shotgun (WGS) entry which is preliminary data.</text>
</comment>
<accession>A0AA41YVJ3</accession>
<comment type="similarity">
    <text evidence="1">Belongs to the N-acylglucosamine 2-epimerase family.</text>
</comment>
<dbReference type="RefSeq" id="WP_282585753.1">
    <property type="nucleotide sequence ID" value="NZ_JAMOIM010000009.1"/>
</dbReference>
<dbReference type="GO" id="GO:0016853">
    <property type="term" value="F:isomerase activity"/>
    <property type="evidence" value="ECO:0007669"/>
    <property type="project" value="UniProtKB-KW"/>
</dbReference>
<keyword evidence="4" id="KW-1185">Reference proteome</keyword>
<name>A0AA41YVJ3_9HYPH</name>
<dbReference type="EMBL" id="JAMOIM010000009">
    <property type="protein sequence ID" value="MCW6509389.1"/>
    <property type="molecule type" value="Genomic_DNA"/>
</dbReference>
<dbReference type="Gene3D" id="1.50.10.10">
    <property type="match status" value="1"/>
</dbReference>
<dbReference type="PANTHER" id="PTHR15108">
    <property type="entry name" value="N-ACYLGLUCOSAMINE-2-EPIMERASE"/>
    <property type="match status" value="1"/>
</dbReference>